<accession>A0A197K5V7</accession>
<evidence type="ECO:0000313" key="3">
    <source>
        <dbReference type="EMBL" id="OAQ32865.1"/>
    </source>
</evidence>
<gene>
    <name evidence="3" type="ORF">K457DRAFT_272746</name>
</gene>
<evidence type="ECO:0000313" key="4">
    <source>
        <dbReference type="Proteomes" id="UP000078512"/>
    </source>
</evidence>
<evidence type="ECO:0000256" key="1">
    <source>
        <dbReference type="SAM" id="MobiDB-lite"/>
    </source>
</evidence>
<feature type="compositionally biased region" description="Acidic residues" evidence="1">
    <location>
        <begin position="460"/>
        <end position="479"/>
    </location>
</feature>
<protein>
    <submittedName>
        <fullName evidence="3">Uncharacterized protein</fullName>
    </submittedName>
</protein>
<feature type="region of interest" description="Disordered" evidence="1">
    <location>
        <begin position="364"/>
        <end position="385"/>
    </location>
</feature>
<evidence type="ECO:0000256" key="2">
    <source>
        <dbReference type="SAM" id="Phobius"/>
    </source>
</evidence>
<feature type="region of interest" description="Disordered" evidence="1">
    <location>
        <begin position="833"/>
        <end position="859"/>
    </location>
</feature>
<dbReference type="Gene3D" id="3.80.10.10">
    <property type="entry name" value="Ribonuclease Inhibitor"/>
    <property type="match status" value="1"/>
</dbReference>
<name>A0A197K5V7_9FUNG</name>
<dbReference type="SUPFAM" id="SSF52047">
    <property type="entry name" value="RNI-like"/>
    <property type="match status" value="1"/>
</dbReference>
<dbReference type="Proteomes" id="UP000078512">
    <property type="component" value="Unassembled WGS sequence"/>
</dbReference>
<feature type="compositionally biased region" description="Polar residues" evidence="1">
    <location>
        <begin position="334"/>
        <end position="348"/>
    </location>
</feature>
<keyword evidence="4" id="KW-1185">Reference proteome</keyword>
<feature type="compositionally biased region" description="Basic and acidic residues" evidence="1">
    <location>
        <begin position="487"/>
        <end position="499"/>
    </location>
</feature>
<dbReference type="InterPro" id="IPR032675">
    <property type="entry name" value="LRR_dom_sf"/>
</dbReference>
<feature type="region of interest" description="Disordered" evidence="1">
    <location>
        <begin position="451"/>
        <end position="520"/>
    </location>
</feature>
<reference evidence="3 4" key="1">
    <citation type="submission" date="2016-05" db="EMBL/GenBank/DDBJ databases">
        <title>Genome sequencing reveals origins of a unique bacterial endosymbiosis in the earliest lineages of terrestrial Fungi.</title>
        <authorList>
            <consortium name="DOE Joint Genome Institute"/>
            <person name="Uehling J."/>
            <person name="Gryganskyi A."/>
            <person name="Hameed K."/>
            <person name="Tschaplinski T."/>
            <person name="Misztal P."/>
            <person name="Wu S."/>
            <person name="Desiro A."/>
            <person name="Vande Pol N."/>
            <person name="Du Z.-Y."/>
            <person name="Zienkiewicz A."/>
            <person name="Zienkiewicz K."/>
            <person name="Morin E."/>
            <person name="Tisserant E."/>
            <person name="Splivallo R."/>
            <person name="Hainaut M."/>
            <person name="Henrissat B."/>
            <person name="Ohm R."/>
            <person name="Kuo A."/>
            <person name="Yan J."/>
            <person name="Lipzen A."/>
            <person name="Nolan M."/>
            <person name="Labutti K."/>
            <person name="Barry K."/>
            <person name="Goldstein A."/>
            <person name="Labbe J."/>
            <person name="Schadt C."/>
            <person name="Tuskan G."/>
            <person name="Grigoriev I."/>
            <person name="Martin F."/>
            <person name="Vilgalys R."/>
            <person name="Bonito G."/>
        </authorList>
    </citation>
    <scope>NUCLEOTIDE SEQUENCE [LARGE SCALE GENOMIC DNA]</scope>
    <source>
        <strain evidence="3 4">AG-77</strain>
    </source>
</reference>
<feature type="transmembrane region" description="Helical" evidence="2">
    <location>
        <begin position="1171"/>
        <end position="1192"/>
    </location>
</feature>
<dbReference type="AlphaFoldDB" id="A0A197K5V7"/>
<dbReference type="EMBL" id="KV442023">
    <property type="protein sequence ID" value="OAQ32865.1"/>
    <property type="molecule type" value="Genomic_DNA"/>
</dbReference>
<feature type="region of interest" description="Disordered" evidence="1">
    <location>
        <begin position="325"/>
        <end position="348"/>
    </location>
</feature>
<feature type="compositionally biased region" description="Low complexity" evidence="1">
    <location>
        <begin position="841"/>
        <end position="853"/>
    </location>
</feature>
<feature type="compositionally biased region" description="Acidic residues" evidence="1">
    <location>
        <begin position="365"/>
        <end position="377"/>
    </location>
</feature>
<sequence length="1194" mass="133321">MHLIHKLRRSISHRPRHLFDLPDEILCQILEYCCQDLDFLLWSCPLVTLDNQFCHDCFHCTLCHGPIPRVSSLKHRHLSTTAAFAETSKETHGQRTESASEHGIIRDTAQGYTATTATSDRAQHRKRRKRNLDTLFLSSIHGRQLSNTWSHYAGSAPSSTQRGSKPCPWNGDRPWCLHVQCQQQDRIPLLWRLVPPQLRPAGYGSSPFLPTRLSSSHPHRHLATLSTSLASMQLPAKVAFNTLLQRIEAFFSWDRSQLNEPRRIQGDEATRTGSAISTPSTRFSTLYHANPVISLPSARRHAAAPVALTSGFRLDQDASLHRRRTANMTTRAAQSTTPNTSMNRTLSTSGTINIPNIWRRGEWIDPADDMDESETTENGEYRDDFDSSIHLSPPFQLLLVSRRFADAAVHSLHRSLVFHGHDPYQVECVLSTLLKDNGQLDQDQCQDRSTSLRSLKELNEEQLVEEAKEEEADQSDNDPDQIPRAQDTSRSHGVDDKIGKAGHVRSSRDGSSTDGGLWQMGEGQGASVSWIESLNHSLRRLSRFQGGGVSGVGDASNAEVETSKDSFLGGKAGFAGEGGGRKRHTAISGQNRRVGVENQDGPLKMNSNEPKWTYRRYARRVVLNFAHPQASPQLLVRALECIGSRCHGQIQALDLHANEKMQDSGLATPEELIRLFGSGFTKLRYLRLQGGFIDNQLLYALLNNFASPTLTLPSDSAHVSYADGWRSFEEPRIHSPQLALSADPCCLSQVFLGPGSVTDSAVERLVDVAGKTLEVFTVTSCVDVGGGALASLLTKCPKLRVMAVHRSLARDRELLEGLGIPPESVIPGLQQHQQVNPTHLSQSQQQEEAANSNDSHDAPPQVIRKTIVAPLERLELGTVKLTNTGVTEILKATSKTLRFLVLETQHFNDEFLRNVVSPLCTRLEGLHFDDPEQVQRLQQQMQGLGFSAGRRGPHLPRNRVAFGRSGRSFYSDPTHHYRSQPLSHHSYSASFRPQHYNGQEDVFGSTSTERQGAARGDCTTKVSAWLGETTTDEWVTFGDCALWSSAASPAVSYDNGRANGLPGGRLPHQHRQYGQPLHQMYHKPALAMGNAFIHGFNHRHRHQAASNWFLGDSDELLDRHRVARETVDEVQEALSKLETFTVMELDFVLERKGLYEAQLLMRQDDMWVQSAGFRALQMFYLCLFLSTIYFSVFR</sequence>
<dbReference type="OrthoDB" id="2384301at2759"/>
<organism evidence="3 4">
    <name type="scientific">Linnemannia elongata AG-77</name>
    <dbReference type="NCBI Taxonomy" id="1314771"/>
    <lineage>
        <taxon>Eukaryota</taxon>
        <taxon>Fungi</taxon>
        <taxon>Fungi incertae sedis</taxon>
        <taxon>Mucoromycota</taxon>
        <taxon>Mortierellomycotina</taxon>
        <taxon>Mortierellomycetes</taxon>
        <taxon>Mortierellales</taxon>
        <taxon>Mortierellaceae</taxon>
        <taxon>Linnemannia</taxon>
    </lineage>
</organism>
<keyword evidence="2" id="KW-0472">Membrane</keyword>
<keyword evidence="2" id="KW-1133">Transmembrane helix</keyword>
<proteinExistence type="predicted"/>
<feature type="compositionally biased region" description="Polar residues" evidence="1">
    <location>
        <begin position="980"/>
        <end position="991"/>
    </location>
</feature>
<feature type="region of interest" description="Disordered" evidence="1">
    <location>
        <begin position="964"/>
        <end position="991"/>
    </location>
</feature>
<keyword evidence="2" id="KW-0812">Transmembrane</keyword>